<keyword evidence="4 5" id="KW-0862">Zinc</keyword>
<keyword evidence="8" id="KW-1185">Reference proteome</keyword>
<dbReference type="OrthoDB" id="261426at2759"/>
<dbReference type="Pfam" id="PF02574">
    <property type="entry name" value="S-methyl_trans"/>
    <property type="match status" value="1"/>
</dbReference>
<comment type="cofactor">
    <cofactor evidence="5">
        <name>Zn(2+)</name>
        <dbReference type="ChEBI" id="CHEBI:29105"/>
    </cofactor>
</comment>
<accession>A0A6A6USG1</accession>
<dbReference type="InterPro" id="IPR003726">
    <property type="entry name" value="HCY_dom"/>
</dbReference>
<sequence length="298" mass="32948">MNIEQYIKDHSSVTIDGALATELERRGCDLNCKLWSAKVLIENPEIISQVHLMYYQSASTLGLQDEGFTLGEAQSLIRKSVELANEAKKAMIVQDPTRYCFIAGSIGPHGAYLANGAEYTGEYSLSLDEMTNFHRPRMETLLESGVDLLACETIPSYQETEALLSLLEEYSDARAWFSFTLKDESHISDGTSLATVASLLETRPQVIAAGINCVRPDLVDGALETLSKKFTRTLIAYPNSGEDYDPSSKEWKGEATENLQLAQWVQNWHARGAKLIGGCCRTTPDDIKTIKEVLSPKA</sequence>
<feature type="binding site" evidence="5">
    <location>
        <position position="279"/>
    </location>
    <ligand>
        <name>Zn(2+)</name>
        <dbReference type="ChEBI" id="CHEBI:29105"/>
    </ligand>
</feature>
<dbReference type="NCBIfam" id="NF007020">
    <property type="entry name" value="PRK09485.1"/>
    <property type="match status" value="1"/>
</dbReference>
<evidence type="ECO:0000256" key="3">
    <source>
        <dbReference type="ARBA" id="ARBA00022723"/>
    </source>
</evidence>
<evidence type="ECO:0000256" key="4">
    <source>
        <dbReference type="ARBA" id="ARBA00022833"/>
    </source>
</evidence>
<dbReference type="GO" id="GO:0008270">
    <property type="term" value="F:zinc ion binding"/>
    <property type="evidence" value="ECO:0007669"/>
    <property type="project" value="InterPro"/>
</dbReference>
<dbReference type="PROSITE" id="PS50970">
    <property type="entry name" value="HCY"/>
    <property type="match status" value="1"/>
</dbReference>
<dbReference type="GO" id="GO:0008898">
    <property type="term" value="F:S-adenosylmethionine-homocysteine S-methyltransferase activity"/>
    <property type="evidence" value="ECO:0007669"/>
    <property type="project" value="TreeGrafter"/>
</dbReference>
<evidence type="ECO:0000313" key="7">
    <source>
        <dbReference type="EMBL" id="KAF2673874.1"/>
    </source>
</evidence>
<evidence type="ECO:0000256" key="5">
    <source>
        <dbReference type="PROSITE-ProRule" id="PRU00333"/>
    </source>
</evidence>
<protein>
    <submittedName>
        <fullName evidence="7">Homocysteine S-methyltransferase</fullName>
    </submittedName>
</protein>
<dbReference type="Proteomes" id="UP000799302">
    <property type="component" value="Unassembled WGS sequence"/>
</dbReference>
<organism evidence="7 8">
    <name type="scientific">Microthyrium microscopicum</name>
    <dbReference type="NCBI Taxonomy" id="703497"/>
    <lineage>
        <taxon>Eukaryota</taxon>
        <taxon>Fungi</taxon>
        <taxon>Dikarya</taxon>
        <taxon>Ascomycota</taxon>
        <taxon>Pezizomycotina</taxon>
        <taxon>Dothideomycetes</taxon>
        <taxon>Dothideomycetes incertae sedis</taxon>
        <taxon>Microthyriales</taxon>
        <taxon>Microthyriaceae</taxon>
        <taxon>Microthyrium</taxon>
    </lineage>
</organism>
<gene>
    <name evidence="7" type="ORF">BT63DRAFT_410825</name>
</gene>
<feature type="binding site" evidence="5">
    <location>
        <position position="213"/>
    </location>
    <ligand>
        <name>Zn(2+)</name>
        <dbReference type="ChEBI" id="CHEBI:29105"/>
    </ligand>
</feature>
<feature type="binding site" evidence="5">
    <location>
        <position position="280"/>
    </location>
    <ligand>
        <name>Zn(2+)</name>
        <dbReference type="ChEBI" id="CHEBI:29105"/>
    </ligand>
</feature>
<evidence type="ECO:0000259" key="6">
    <source>
        <dbReference type="PROSITE" id="PS50970"/>
    </source>
</evidence>
<dbReference type="GO" id="GO:0032259">
    <property type="term" value="P:methylation"/>
    <property type="evidence" value="ECO:0007669"/>
    <property type="project" value="UniProtKB-KW"/>
</dbReference>
<reference evidence="7" key="1">
    <citation type="journal article" date="2020" name="Stud. Mycol.">
        <title>101 Dothideomycetes genomes: a test case for predicting lifestyles and emergence of pathogens.</title>
        <authorList>
            <person name="Haridas S."/>
            <person name="Albert R."/>
            <person name="Binder M."/>
            <person name="Bloem J."/>
            <person name="Labutti K."/>
            <person name="Salamov A."/>
            <person name="Andreopoulos B."/>
            <person name="Baker S."/>
            <person name="Barry K."/>
            <person name="Bills G."/>
            <person name="Bluhm B."/>
            <person name="Cannon C."/>
            <person name="Castanera R."/>
            <person name="Culley D."/>
            <person name="Daum C."/>
            <person name="Ezra D."/>
            <person name="Gonzalez J."/>
            <person name="Henrissat B."/>
            <person name="Kuo A."/>
            <person name="Liang C."/>
            <person name="Lipzen A."/>
            <person name="Lutzoni F."/>
            <person name="Magnuson J."/>
            <person name="Mondo S."/>
            <person name="Nolan M."/>
            <person name="Ohm R."/>
            <person name="Pangilinan J."/>
            <person name="Park H.-J."/>
            <person name="Ramirez L."/>
            <person name="Alfaro M."/>
            <person name="Sun H."/>
            <person name="Tritt A."/>
            <person name="Yoshinaga Y."/>
            <person name="Zwiers L.-H."/>
            <person name="Turgeon B."/>
            <person name="Goodwin S."/>
            <person name="Spatafora J."/>
            <person name="Crous P."/>
            <person name="Grigoriev I."/>
        </authorList>
    </citation>
    <scope>NUCLEOTIDE SEQUENCE</scope>
    <source>
        <strain evidence="7">CBS 115976</strain>
    </source>
</reference>
<dbReference type="InterPro" id="IPR051486">
    <property type="entry name" value="Hcy_S-methyltransferase"/>
</dbReference>
<dbReference type="SUPFAM" id="SSF82282">
    <property type="entry name" value="Homocysteine S-methyltransferase"/>
    <property type="match status" value="1"/>
</dbReference>
<keyword evidence="3 5" id="KW-0479">Metal-binding</keyword>
<evidence type="ECO:0000313" key="8">
    <source>
        <dbReference type="Proteomes" id="UP000799302"/>
    </source>
</evidence>
<dbReference type="EMBL" id="MU004231">
    <property type="protein sequence ID" value="KAF2673874.1"/>
    <property type="molecule type" value="Genomic_DNA"/>
</dbReference>
<dbReference type="PIRSF" id="PIRSF037505">
    <property type="entry name" value="Betaine_HMT"/>
    <property type="match status" value="1"/>
</dbReference>
<dbReference type="PANTHER" id="PTHR46015">
    <property type="entry name" value="ZGC:172121"/>
    <property type="match status" value="1"/>
</dbReference>
<evidence type="ECO:0000256" key="2">
    <source>
        <dbReference type="ARBA" id="ARBA00022679"/>
    </source>
</evidence>
<dbReference type="Gene3D" id="3.20.20.330">
    <property type="entry name" value="Homocysteine-binding-like domain"/>
    <property type="match status" value="1"/>
</dbReference>
<proteinExistence type="predicted"/>
<feature type="domain" description="Hcy-binding" evidence="6">
    <location>
        <begin position="1"/>
        <end position="294"/>
    </location>
</feature>
<dbReference type="InterPro" id="IPR017226">
    <property type="entry name" value="BHMT-like"/>
</dbReference>
<dbReference type="InterPro" id="IPR036589">
    <property type="entry name" value="HCY_dom_sf"/>
</dbReference>
<dbReference type="GO" id="GO:0009086">
    <property type="term" value="P:methionine biosynthetic process"/>
    <property type="evidence" value="ECO:0007669"/>
    <property type="project" value="InterPro"/>
</dbReference>
<evidence type="ECO:0000256" key="1">
    <source>
        <dbReference type="ARBA" id="ARBA00022603"/>
    </source>
</evidence>
<keyword evidence="1 5" id="KW-0489">Methyltransferase</keyword>
<dbReference type="AlphaFoldDB" id="A0A6A6USG1"/>
<dbReference type="PANTHER" id="PTHR46015:SF1">
    <property type="entry name" value="HOMOCYSTEINE S-METHYLTRANSFERASE-LIKE ISOFORM 1"/>
    <property type="match status" value="1"/>
</dbReference>
<keyword evidence="2 5" id="KW-0808">Transferase</keyword>
<name>A0A6A6USG1_9PEZI</name>
<dbReference type="GO" id="GO:0033528">
    <property type="term" value="P:S-methylmethionine cycle"/>
    <property type="evidence" value="ECO:0007669"/>
    <property type="project" value="TreeGrafter"/>
</dbReference>